<protein>
    <submittedName>
        <fullName evidence="3">Metastasis-associated protein mta2</fullName>
    </submittedName>
</protein>
<dbReference type="Proteomes" id="UP001626550">
    <property type="component" value="Unassembled WGS sequence"/>
</dbReference>
<dbReference type="SMART" id="SM00401">
    <property type="entry name" value="ZnF_GATA"/>
    <property type="match status" value="1"/>
</dbReference>
<reference evidence="3 4" key="1">
    <citation type="submission" date="2024-11" db="EMBL/GenBank/DDBJ databases">
        <title>Adaptive evolution of stress response genes in parasites aligns with host niche diversity.</title>
        <authorList>
            <person name="Hahn C."/>
            <person name="Resl P."/>
        </authorList>
    </citation>
    <scope>NUCLEOTIDE SEQUENCE [LARGE SCALE GENOMIC DNA]</scope>
    <source>
        <strain evidence="3">EGGRZ-B1_66</strain>
        <tissue evidence="3">Body</tissue>
    </source>
</reference>
<sequence length="273" mass="30581">MAIVELYYFWKTTDRYVKRRRIKLTAQEHKLKQVYIPNYNKPNQSVLFQNAAPSHLVSKKASTGCDSCTVQQSTQWYAWGPSSMLCKLCTACWQYWKKFGGLKTPDASNKGKYIIHYRFPMQSRLEAAANAQKTETNSASSIVPNGNLNINMFGASSINPHKLARKLSLFAWCTVKDASGEELTDYESLLKKMKEIAKEAMKDECEKRSAIISKLENKSKSSGDMKILQCIDKVAAAVGIEFTSEESKAIVKSLKRTAPEDSVLDGPAAKKLA</sequence>
<dbReference type="AlphaFoldDB" id="A0ABD2QI21"/>
<keyword evidence="1" id="KW-0175">Coiled coil</keyword>
<dbReference type="InterPro" id="IPR000679">
    <property type="entry name" value="Znf_GATA"/>
</dbReference>
<evidence type="ECO:0000259" key="2">
    <source>
        <dbReference type="SMART" id="SM00401"/>
    </source>
</evidence>
<dbReference type="PANTHER" id="PTHR10865">
    <property type="entry name" value="METASTASIS-ASSOCIATED PROTEIN AND MESODERM INDUCTION EARLY RESPONSE PROTEIN"/>
    <property type="match status" value="1"/>
</dbReference>
<dbReference type="EMBL" id="JBJKFK010000164">
    <property type="protein sequence ID" value="KAL3319172.1"/>
    <property type="molecule type" value="Genomic_DNA"/>
</dbReference>
<dbReference type="GO" id="GO:0005634">
    <property type="term" value="C:nucleus"/>
    <property type="evidence" value="ECO:0007669"/>
    <property type="project" value="UniProtKB-ARBA"/>
</dbReference>
<proteinExistence type="predicted"/>
<feature type="coiled-coil region" evidence="1">
    <location>
        <begin position="183"/>
        <end position="218"/>
    </location>
</feature>
<accession>A0ABD2QI21</accession>
<organism evidence="3 4">
    <name type="scientific">Cichlidogyrus casuarinus</name>
    <dbReference type="NCBI Taxonomy" id="1844966"/>
    <lineage>
        <taxon>Eukaryota</taxon>
        <taxon>Metazoa</taxon>
        <taxon>Spiralia</taxon>
        <taxon>Lophotrochozoa</taxon>
        <taxon>Platyhelminthes</taxon>
        <taxon>Monogenea</taxon>
        <taxon>Monopisthocotylea</taxon>
        <taxon>Dactylogyridea</taxon>
        <taxon>Ancyrocephalidae</taxon>
        <taxon>Cichlidogyrus</taxon>
    </lineage>
</organism>
<comment type="caution">
    <text evidence="3">The sequence shown here is derived from an EMBL/GenBank/DDBJ whole genome shotgun (WGS) entry which is preliminary data.</text>
</comment>
<gene>
    <name evidence="3" type="primary">MTA2_1</name>
    <name evidence="3" type="ORF">Ciccas_002162</name>
</gene>
<dbReference type="InterPro" id="IPR040138">
    <property type="entry name" value="MIER/MTA"/>
</dbReference>
<keyword evidence="4" id="KW-1185">Reference proteome</keyword>
<evidence type="ECO:0000313" key="4">
    <source>
        <dbReference type="Proteomes" id="UP001626550"/>
    </source>
</evidence>
<dbReference type="PANTHER" id="PTHR10865:SF29">
    <property type="entry name" value="METASTASIS ASSOCIATED 1-LIKE, ISOFORM D"/>
    <property type="match status" value="1"/>
</dbReference>
<evidence type="ECO:0000313" key="3">
    <source>
        <dbReference type="EMBL" id="KAL3319172.1"/>
    </source>
</evidence>
<name>A0ABD2QI21_9PLAT</name>
<feature type="domain" description="GATA-type" evidence="2">
    <location>
        <begin position="59"/>
        <end position="113"/>
    </location>
</feature>
<evidence type="ECO:0000256" key="1">
    <source>
        <dbReference type="SAM" id="Coils"/>
    </source>
</evidence>